<dbReference type="AlphaFoldDB" id="A0AAE3QW19"/>
<comment type="caution">
    <text evidence="1">The sequence shown here is derived from an EMBL/GenBank/DDBJ whole genome shotgun (WGS) entry which is preliminary data.</text>
</comment>
<evidence type="ECO:0000313" key="2">
    <source>
        <dbReference type="Proteomes" id="UP001241110"/>
    </source>
</evidence>
<name>A0AAE3QW19_9BACT</name>
<gene>
    <name evidence="1" type="ORF">QNI16_24050</name>
</gene>
<reference evidence="1" key="1">
    <citation type="submission" date="2023-05" db="EMBL/GenBank/DDBJ databases">
        <authorList>
            <person name="Zhang X."/>
        </authorList>
    </citation>
    <scope>NUCLEOTIDE SEQUENCE</scope>
    <source>
        <strain evidence="1">YF14B1</strain>
    </source>
</reference>
<dbReference type="RefSeq" id="WP_313983666.1">
    <property type="nucleotide sequence ID" value="NZ_JASJOS010000011.1"/>
</dbReference>
<proteinExistence type="predicted"/>
<protein>
    <submittedName>
        <fullName evidence="1">Uncharacterized protein</fullName>
    </submittedName>
</protein>
<evidence type="ECO:0000313" key="1">
    <source>
        <dbReference type="EMBL" id="MDJ1483593.1"/>
    </source>
</evidence>
<organism evidence="1 2">
    <name type="scientific">Xanthocytophaga flava</name>
    <dbReference type="NCBI Taxonomy" id="3048013"/>
    <lineage>
        <taxon>Bacteria</taxon>
        <taxon>Pseudomonadati</taxon>
        <taxon>Bacteroidota</taxon>
        <taxon>Cytophagia</taxon>
        <taxon>Cytophagales</taxon>
        <taxon>Rhodocytophagaceae</taxon>
        <taxon>Xanthocytophaga</taxon>
    </lineage>
</organism>
<sequence>MKQKLLYSIILFLPTIGFSQDIKFEVMPFMNAATSIKDGQIEAGPEFNWENAKKGKLFVIRPTVRMPLTTKSDNVLQLDRFSSTWRGILTIQYTKDNTSETGSIRRHSISGQFEYGSSQFKYYPTGTKANELKNTNTSYGFELKYIGFFTKGESAAKQFSPQFRLRYSYDWKAANEVGVVNPPNSNGVISTTNIIIDAPSVKPIFSPAFSLQIYPGKNSFSYSPTIYYDFTGKKGTNNPFGNVNRLRIESWVFFYPLVKDNPNVKIGISPFLSIRTIGTDDFNKVEYGGMITVKFGTTFLQFF</sequence>
<dbReference type="Proteomes" id="UP001241110">
    <property type="component" value="Unassembled WGS sequence"/>
</dbReference>
<dbReference type="EMBL" id="JASJOS010000011">
    <property type="protein sequence ID" value="MDJ1483593.1"/>
    <property type="molecule type" value="Genomic_DNA"/>
</dbReference>
<accession>A0AAE3QW19</accession>